<name>A0A9W4SNL7_9GLOM</name>
<keyword evidence="2" id="KW-1185">Reference proteome</keyword>
<evidence type="ECO:0000313" key="1">
    <source>
        <dbReference type="EMBL" id="CAI2174923.1"/>
    </source>
</evidence>
<organism evidence="1 2">
    <name type="scientific">Funneliformis geosporum</name>
    <dbReference type="NCBI Taxonomy" id="1117311"/>
    <lineage>
        <taxon>Eukaryota</taxon>
        <taxon>Fungi</taxon>
        <taxon>Fungi incertae sedis</taxon>
        <taxon>Mucoromycota</taxon>
        <taxon>Glomeromycotina</taxon>
        <taxon>Glomeromycetes</taxon>
        <taxon>Glomerales</taxon>
        <taxon>Glomeraceae</taxon>
        <taxon>Funneliformis</taxon>
    </lineage>
</organism>
<accession>A0A9W4SNL7</accession>
<evidence type="ECO:0000313" key="2">
    <source>
        <dbReference type="Proteomes" id="UP001153678"/>
    </source>
</evidence>
<proteinExistence type="predicted"/>
<comment type="caution">
    <text evidence="1">The sequence shown here is derived from an EMBL/GenBank/DDBJ whole genome shotgun (WGS) entry which is preliminary data.</text>
</comment>
<reference evidence="1" key="1">
    <citation type="submission" date="2022-08" db="EMBL/GenBank/DDBJ databases">
        <authorList>
            <person name="Kallberg Y."/>
            <person name="Tangrot J."/>
            <person name="Rosling A."/>
        </authorList>
    </citation>
    <scope>NUCLEOTIDE SEQUENCE</scope>
    <source>
        <strain evidence="1">Wild A</strain>
    </source>
</reference>
<gene>
    <name evidence="1" type="ORF">FWILDA_LOCUS6836</name>
</gene>
<dbReference type="OrthoDB" id="2422354at2759"/>
<sequence length="68" mass="7787">KYGITLNKLRKIGADHTSRIYGGRNDFHHQYLRKLACRQVVGHHESVESYGVINNLPSCNCSKVFLKD</sequence>
<protein>
    <submittedName>
        <fullName evidence="1">9245_t:CDS:1</fullName>
    </submittedName>
</protein>
<dbReference type="AlphaFoldDB" id="A0A9W4SNL7"/>
<dbReference type="EMBL" id="CAMKVN010001282">
    <property type="protein sequence ID" value="CAI2174923.1"/>
    <property type="molecule type" value="Genomic_DNA"/>
</dbReference>
<feature type="non-terminal residue" evidence="1">
    <location>
        <position position="1"/>
    </location>
</feature>
<dbReference type="Proteomes" id="UP001153678">
    <property type="component" value="Unassembled WGS sequence"/>
</dbReference>